<evidence type="ECO:0000259" key="9">
    <source>
        <dbReference type="Pfam" id="PF08281"/>
    </source>
</evidence>
<dbReference type="GO" id="GO:0016987">
    <property type="term" value="F:sigma factor activity"/>
    <property type="evidence" value="ECO:0007669"/>
    <property type="project" value="UniProtKB-KW"/>
</dbReference>
<dbReference type="GO" id="GO:0006352">
    <property type="term" value="P:DNA-templated transcription initiation"/>
    <property type="evidence" value="ECO:0007669"/>
    <property type="project" value="InterPro"/>
</dbReference>
<organism evidence="10 11">
    <name type="scientific">Candidatus Dormiibacter inghamiae</name>
    <dbReference type="NCBI Taxonomy" id="3127013"/>
    <lineage>
        <taxon>Bacteria</taxon>
        <taxon>Bacillati</taxon>
        <taxon>Candidatus Dormiibacterota</taxon>
        <taxon>Candidatus Dormibacteria</taxon>
        <taxon>Candidatus Dormibacterales</taxon>
        <taxon>Candidatus Dormibacteraceae</taxon>
        <taxon>Candidatus Dormiibacter</taxon>
    </lineage>
</organism>
<dbReference type="SUPFAM" id="SSF88659">
    <property type="entry name" value="Sigma3 and sigma4 domains of RNA polymerase sigma factors"/>
    <property type="match status" value="1"/>
</dbReference>
<evidence type="ECO:0000256" key="7">
    <source>
        <dbReference type="SAM" id="MobiDB-lite"/>
    </source>
</evidence>
<dbReference type="NCBIfam" id="TIGR02937">
    <property type="entry name" value="sigma70-ECF"/>
    <property type="match status" value="1"/>
</dbReference>
<dbReference type="GO" id="GO:0003677">
    <property type="term" value="F:DNA binding"/>
    <property type="evidence" value="ECO:0007669"/>
    <property type="project" value="UniProtKB-KW"/>
</dbReference>
<dbReference type="InterPro" id="IPR036388">
    <property type="entry name" value="WH-like_DNA-bd_sf"/>
</dbReference>
<keyword evidence="3 6" id="KW-0731">Sigma factor</keyword>
<dbReference type="Proteomes" id="UP000620075">
    <property type="component" value="Unassembled WGS sequence"/>
</dbReference>
<dbReference type="AlphaFoldDB" id="A0A934NCM1"/>
<evidence type="ECO:0000256" key="2">
    <source>
        <dbReference type="ARBA" id="ARBA00023015"/>
    </source>
</evidence>
<evidence type="ECO:0000256" key="4">
    <source>
        <dbReference type="ARBA" id="ARBA00023125"/>
    </source>
</evidence>
<dbReference type="InterPro" id="IPR014284">
    <property type="entry name" value="RNA_pol_sigma-70_dom"/>
</dbReference>
<keyword evidence="5 6" id="KW-0804">Transcription</keyword>
<accession>A0A934NCM1</accession>
<gene>
    <name evidence="10" type="ORF">JF888_02590</name>
</gene>
<dbReference type="InterPro" id="IPR013325">
    <property type="entry name" value="RNA_pol_sigma_r2"/>
</dbReference>
<dbReference type="Gene3D" id="1.10.10.10">
    <property type="entry name" value="Winged helix-like DNA-binding domain superfamily/Winged helix DNA-binding domain"/>
    <property type="match status" value="1"/>
</dbReference>
<evidence type="ECO:0000256" key="1">
    <source>
        <dbReference type="ARBA" id="ARBA00010641"/>
    </source>
</evidence>
<dbReference type="InterPro" id="IPR007627">
    <property type="entry name" value="RNA_pol_sigma70_r2"/>
</dbReference>
<dbReference type="InterPro" id="IPR013324">
    <property type="entry name" value="RNA_pol_sigma_r3/r4-like"/>
</dbReference>
<feature type="domain" description="RNA polymerase sigma-70 region 2" evidence="8">
    <location>
        <begin position="73"/>
        <end position="135"/>
    </location>
</feature>
<evidence type="ECO:0000256" key="3">
    <source>
        <dbReference type="ARBA" id="ARBA00023082"/>
    </source>
</evidence>
<dbReference type="Pfam" id="PF04542">
    <property type="entry name" value="Sigma70_r2"/>
    <property type="match status" value="1"/>
</dbReference>
<keyword evidence="4 6" id="KW-0238">DNA-binding</keyword>
<dbReference type="EMBL" id="JAEKNQ010000013">
    <property type="protein sequence ID" value="MBJ7602074.1"/>
    <property type="molecule type" value="Genomic_DNA"/>
</dbReference>
<evidence type="ECO:0000256" key="6">
    <source>
        <dbReference type="RuleBase" id="RU000716"/>
    </source>
</evidence>
<evidence type="ECO:0000313" key="10">
    <source>
        <dbReference type="EMBL" id="MBJ7602074.1"/>
    </source>
</evidence>
<dbReference type="GO" id="GO:0006950">
    <property type="term" value="P:response to stress"/>
    <property type="evidence" value="ECO:0007669"/>
    <property type="project" value="UniProtKB-ARBA"/>
</dbReference>
<evidence type="ECO:0000313" key="11">
    <source>
        <dbReference type="Proteomes" id="UP000620075"/>
    </source>
</evidence>
<feature type="region of interest" description="Disordered" evidence="7">
    <location>
        <begin position="43"/>
        <end position="62"/>
    </location>
</feature>
<dbReference type="PANTHER" id="PTHR43133:SF59">
    <property type="entry name" value="ECF RNA POLYMERASE SIGMA FACTOR SIGR"/>
    <property type="match status" value="1"/>
</dbReference>
<evidence type="ECO:0000259" key="8">
    <source>
        <dbReference type="Pfam" id="PF04542"/>
    </source>
</evidence>
<comment type="similarity">
    <text evidence="1 6">Belongs to the sigma-70 factor family. ECF subfamily.</text>
</comment>
<dbReference type="CDD" id="cd06171">
    <property type="entry name" value="Sigma70_r4"/>
    <property type="match status" value="1"/>
</dbReference>
<feature type="domain" description="RNA polymerase sigma factor 70 region 4 type 2" evidence="9">
    <location>
        <begin position="171"/>
        <end position="223"/>
    </location>
</feature>
<dbReference type="PANTHER" id="PTHR43133">
    <property type="entry name" value="RNA POLYMERASE ECF-TYPE SIGMA FACTO"/>
    <property type="match status" value="1"/>
</dbReference>
<dbReference type="Pfam" id="PF08281">
    <property type="entry name" value="Sigma70_r4_2"/>
    <property type="match status" value="1"/>
</dbReference>
<dbReference type="InterPro" id="IPR039425">
    <property type="entry name" value="RNA_pol_sigma-70-like"/>
</dbReference>
<protein>
    <recommendedName>
        <fullName evidence="6">RNA polymerase sigma factor</fullName>
    </recommendedName>
</protein>
<dbReference type="SUPFAM" id="SSF88946">
    <property type="entry name" value="Sigma2 domain of RNA polymerase sigma factors"/>
    <property type="match status" value="1"/>
</dbReference>
<reference evidence="10 11" key="1">
    <citation type="submission" date="2020-10" db="EMBL/GenBank/DDBJ databases">
        <title>Ca. Dormibacterota MAGs.</title>
        <authorList>
            <person name="Montgomery K."/>
        </authorList>
    </citation>
    <scope>NUCLEOTIDE SEQUENCE [LARGE SCALE GENOMIC DNA]</scope>
    <source>
        <strain evidence="10">SC8811_S16_3</strain>
    </source>
</reference>
<comment type="caution">
    <text evidence="10">The sequence shown here is derived from an EMBL/GenBank/DDBJ whole genome shotgun (WGS) entry which is preliminary data.</text>
</comment>
<dbReference type="PROSITE" id="PS01063">
    <property type="entry name" value="SIGMA70_ECF"/>
    <property type="match status" value="1"/>
</dbReference>
<dbReference type="Gene3D" id="1.10.1740.10">
    <property type="match status" value="1"/>
</dbReference>
<dbReference type="InterPro" id="IPR000838">
    <property type="entry name" value="RNA_pol_sigma70_ECF_CS"/>
</dbReference>
<evidence type="ECO:0000256" key="5">
    <source>
        <dbReference type="ARBA" id="ARBA00023163"/>
    </source>
</evidence>
<dbReference type="InterPro" id="IPR013249">
    <property type="entry name" value="RNA_pol_sigma70_r4_t2"/>
</dbReference>
<keyword evidence="2 6" id="KW-0805">Transcription regulation</keyword>
<name>A0A934NCM1_9BACT</name>
<sequence>MKCWPRSAGASSGATRNRLLPRNVRQSSVSTLLAVREEAKEAGLGLPEPVSREPEPQSAGAADASFTQEAIGYLDTLYRTALRLTRDPAKAEDLVQDTYVRALRYQHSYRRGTNMKAWLFAIMRNLFWDRFRRGRPEALSLDGDSEMSLYDTLPDVGAQPEADVLDGIAAQEVIDAVEQLPELHREVVLLVDVEGFAYKEAAEVMGVPIGTVMSRLHRARRQLQRSLLRYAREAGIVSEGKGES</sequence>
<proteinExistence type="inferred from homology"/>